<name>A0A0F9SM95_9ZZZZ</name>
<dbReference type="EMBL" id="LAZR01002414">
    <property type="protein sequence ID" value="KKN30338.1"/>
    <property type="molecule type" value="Genomic_DNA"/>
</dbReference>
<organism evidence="1">
    <name type="scientific">marine sediment metagenome</name>
    <dbReference type="NCBI Taxonomy" id="412755"/>
    <lineage>
        <taxon>unclassified sequences</taxon>
        <taxon>metagenomes</taxon>
        <taxon>ecological metagenomes</taxon>
    </lineage>
</organism>
<reference evidence="1" key="1">
    <citation type="journal article" date="2015" name="Nature">
        <title>Complex archaea that bridge the gap between prokaryotes and eukaryotes.</title>
        <authorList>
            <person name="Spang A."/>
            <person name="Saw J.H."/>
            <person name="Jorgensen S.L."/>
            <person name="Zaremba-Niedzwiedzka K."/>
            <person name="Martijn J."/>
            <person name="Lind A.E."/>
            <person name="van Eijk R."/>
            <person name="Schleper C."/>
            <person name="Guy L."/>
            <person name="Ettema T.J."/>
        </authorList>
    </citation>
    <scope>NUCLEOTIDE SEQUENCE</scope>
</reference>
<comment type="caution">
    <text evidence="1">The sequence shown here is derived from an EMBL/GenBank/DDBJ whole genome shotgun (WGS) entry which is preliminary data.</text>
</comment>
<gene>
    <name evidence="1" type="ORF">LCGC14_0835000</name>
</gene>
<dbReference type="AlphaFoldDB" id="A0A0F9SM95"/>
<evidence type="ECO:0008006" key="2">
    <source>
        <dbReference type="Google" id="ProtNLM"/>
    </source>
</evidence>
<protein>
    <recommendedName>
        <fullName evidence="2">Abi-like protein</fullName>
    </recommendedName>
</protein>
<proteinExistence type="predicted"/>
<sequence>MDLAEIKKGLSTEKLETYRQVFSCKSDHELIAVYMSMQSIMSHFFTVVQLLEVTLRNSIHQSASEQFEDPEWFKTKAISDQSKNQVTQAEQQCLDEVGAKYTTNDLVSRLPFGFWVHMLSRDYNNSRDKDHNLWQFKFNQCFPNAKASKVSLNTIFQNFGTLNKFRNRLFHHEPAWKGRSTRNREQAINNIIKKYKEHLEVIRYLSSSKYQLITALGFEDRFLAECDIANLKKFENILLSPETQND</sequence>
<accession>A0A0F9SM95</accession>
<evidence type="ECO:0000313" key="1">
    <source>
        <dbReference type="EMBL" id="KKN30338.1"/>
    </source>
</evidence>